<proteinExistence type="predicted"/>
<keyword evidence="1" id="KW-0812">Transmembrane</keyword>
<reference evidence="3" key="1">
    <citation type="journal article" date="2020" name="Phytopathology">
        <title>Genome Sequence Resources of Colletotrichum truncatum, C. plurivorum, C. musicola, and C. sojae: Four Species Pathogenic to Soybean (Glycine max).</title>
        <authorList>
            <person name="Rogerio F."/>
            <person name="Boufleur T.R."/>
            <person name="Ciampi-Guillardi M."/>
            <person name="Sukno S.A."/>
            <person name="Thon M.R."/>
            <person name="Massola Junior N.S."/>
            <person name="Baroncelli R."/>
        </authorList>
    </citation>
    <scope>NUCLEOTIDE SEQUENCE</scope>
    <source>
        <strain evidence="3">LFN00145</strain>
    </source>
</reference>
<keyword evidence="1" id="KW-0472">Membrane</keyword>
<evidence type="ECO:0000313" key="4">
    <source>
        <dbReference type="Proteomes" id="UP000654918"/>
    </source>
</evidence>
<accession>A0A8H6NGV6</accession>
<dbReference type="Pfam" id="PF20163">
    <property type="entry name" value="DUF6536"/>
    <property type="match status" value="1"/>
</dbReference>
<dbReference type="EMBL" id="WIGO01000064">
    <property type="protein sequence ID" value="KAF6832924.1"/>
    <property type="molecule type" value="Genomic_DNA"/>
</dbReference>
<dbReference type="InterPro" id="IPR046623">
    <property type="entry name" value="DUF6536"/>
</dbReference>
<evidence type="ECO:0000313" key="3">
    <source>
        <dbReference type="EMBL" id="KAF6832924.1"/>
    </source>
</evidence>
<keyword evidence="1" id="KW-1133">Transmembrane helix</keyword>
<feature type="domain" description="DUF6536" evidence="2">
    <location>
        <begin position="61"/>
        <end position="124"/>
    </location>
</feature>
<gene>
    <name evidence="3" type="ORF">CPLU01_05873</name>
</gene>
<dbReference type="PANTHER" id="PTHR35395:SF1">
    <property type="entry name" value="DUF6536 DOMAIN-CONTAINING PROTEIN"/>
    <property type="match status" value="1"/>
</dbReference>
<feature type="transmembrane region" description="Helical" evidence="1">
    <location>
        <begin position="423"/>
        <end position="441"/>
    </location>
</feature>
<comment type="caution">
    <text evidence="3">The sequence shown here is derived from an EMBL/GenBank/DDBJ whole genome shotgun (WGS) entry which is preliminary data.</text>
</comment>
<feature type="transmembrane region" description="Helical" evidence="1">
    <location>
        <begin position="65"/>
        <end position="88"/>
    </location>
</feature>
<organism evidence="3 4">
    <name type="scientific">Colletotrichum plurivorum</name>
    <dbReference type="NCBI Taxonomy" id="2175906"/>
    <lineage>
        <taxon>Eukaryota</taxon>
        <taxon>Fungi</taxon>
        <taxon>Dikarya</taxon>
        <taxon>Ascomycota</taxon>
        <taxon>Pezizomycotina</taxon>
        <taxon>Sordariomycetes</taxon>
        <taxon>Hypocreomycetidae</taxon>
        <taxon>Glomerellales</taxon>
        <taxon>Glomerellaceae</taxon>
        <taxon>Colletotrichum</taxon>
        <taxon>Colletotrichum orchidearum species complex</taxon>
    </lineage>
</organism>
<name>A0A8H6NGV6_9PEZI</name>
<keyword evidence="4" id="KW-1185">Reference proteome</keyword>
<feature type="transmembrane region" description="Helical" evidence="1">
    <location>
        <begin position="108"/>
        <end position="126"/>
    </location>
</feature>
<evidence type="ECO:0000259" key="2">
    <source>
        <dbReference type="Pfam" id="PF20163"/>
    </source>
</evidence>
<dbReference type="AlphaFoldDB" id="A0A8H6NGV6"/>
<protein>
    <recommendedName>
        <fullName evidence="2">DUF6536 domain-containing protein</fullName>
    </recommendedName>
</protein>
<sequence>METRAPNSTQELVSVVSVFKHAYETLLPLLTRDPYSFSSIPNHGPASKLSKISRRWLPTGWRRSALVNVSLISASLVVLVGILASSISTKSNFAQAWIFYTSDCRSTATANILLHLLVNVFSAGFGNSSLRPTSQDILGESGVYSAQARTVSKAAAHASKWSRLDPWQCQAIYTDGLCSGLKDHRNVVVVIDGGGWNRSDTWGLSPDRERFWDSVFNGSVADSLWYDAQCTMEGKISEAGPICRTDCTKVLDSPEPWEPRVKASWRLPAGDWHSLPTTSNSSQASTFGNTSTIRWLPITESLGVSHCLAETRDEETCAVALSRVLLLVVVLSVLSKLIISLSAVWIMRSEEPLVTLGDAIAAFICDKEDPTFSGYPTDTFVRRSAKNISAIEEHCSLEAEIWAHEQHRRADAIPKDSWLRNCWFWAFTAVLMATFLAIHQANSRVSK</sequence>
<dbReference type="Proteomes" id="UP000654918">
    <property type="component" value="Unassembled WGS sequence"/>
</dbReference>
<dbReference type="PANTHER" id="PTHR35395">
    <property type="entry name" value="DUF6536 DOMAIN-CONTAINING PROTEIN"/>
    <property type="match status" value="1"/>
</dbReference>
<evidence type="ECO:0000256" key="1">
    <source>
        <dbReference type="SAM" id="Phobius"/>
    </source>
</evidence>
<feature type="transmembrane region" description="Helical" evidence="1">
    <location>
        <begin position="324"/>
        <end position="347"/>
    </location>
</feature>